<dbReference type="Pfam" id="PF02810">
    <property type="entry name" value="SEC-C"/>
    <property type="match status" value="1"/>
</dbReference>
<gene>
    <name evidence="2" type="ORF">LCGC14_1991470</name>
</gene>
<dbReference type="EMBL" id="LAZR01022471">
    <property type="protein sequence ID" value="KKL81765.1"/>
    <property type="molecule type" value="Genomic_DNA"/>
</dbReference>
<proteinExistence type="predicted"/>
<accession>A0A0F9HJC8</accession>
<dbReference type="InterPro" id="IPR004027">
    <property type="entry name" value="SEC_C_motif"/>
</dbReference>
<organism evidence="2">
    <name type="scientific">marine sediment metagenome</name>
    <dbReference type="NCBI Taxonomy" id="412755"/>
    <lineage>
        <taxon>unclassified sequences</taxon>
        <taxon>metagenomes</taxon>
        <taxon>ecological metagenomes</taxon>
    </lineage>
</organism>
<reference evidence="2" key="1">
    <citation type="journal article" date="2015" name="Nature">
        <title>Complex archaea that bridge the gap between prokaryotes and eukaryotes.</title>
        <authorList>
            <person name="Spang A."/>
            <person name="Saw J.H."/>
            <person name="Jorgensen S.L."/>
            <person name="Zaremba-Niedzwiedzka K."/>
            <person name="Martijn J."/>
            <person name="Lind A.E."/>
            <person name="van Eijk R."/>
            <person name="Schleper C."/>
            <person name="Guy L."/>
            <person name="Ettema T.J."/>
        </authorList>
    </citation>
    <scope>NUCLEOTIDE SEQUENCE</scope>
</reference>
<dbReference type="Gene3D" id="3.10.450.50">
    <property type="match status" value="1"/>
</dbReference>
<name>A0A0F9HJC8_9ZZZZ</name>
<evidence type="ECO:0000313" key="2">
    <source>
        <dbReference type="EMBL" id="KKL81765.1"/>
    </source>
</evidence>
<comment type="caution">
    <text evidence="2">The sequence shown here is derived from an EMBL/GenBank/DDBJ whole genome shotgun (WGS) entry which is preliminary data.</text>
</comment>
<protein>
    <submittedName>
        <fullName evidence="2">Uncharacterized protein</fullName>
    </submittedName>
</protein>
<dbReference type="SUPFAM" id="SSF103642">
    <property type="entry name" value="Sec-C motif"/>
    <property type="match status" value="1"/>
</dbReference>
<evidence type="ECO:0000256" key="1">
    <source>
        <dbReference type="SAM" id="MobiDB-lite"/>
    </source>
</evidence>
<sequence length="119" mass="13464">MAIQLKKNNNTPGRNDPCQCGSGLRVKICHGDQQKIAVCNRVANEKMAQLIKAEQVKKIIETQKQECDVCGHTGQSAEGICRCQFVTDEEYRANVAEEKYNESKQNQDYVDEDNERENA</sequence>
<feature type="compositionally biased region" description="Acidic residues" evidence="1">
    <location>
        <begin position="109"/>
        <end position="119"/>
    </location>
</feature>
<dbReference type="AlphaFoldDB" id="A0A0F9HJC8"/>
<feature type="region of interest" description="Disordered" evidence="1">
    <location>
        <begin position="97"/>
        <end position="119"/>
    </location>
</feature>